<evidence type="ECO:0000256" key="7">
    <source>
        <dbReference type="RuleBase" id="RU000416"/>
    </source>
</evidence>
<keyword evidence="1 6" id="KW-0489">Methyltransferase</keyword>
<dbReference type="PANTHER" id="PTHR10629:SF52">
    <property type="entry name" value="DNA (CYTOSINE-5)-METHYLTRANSFERASE 1"/>
    <property type="match status" value="1"/>
</dbReference>
<dbReference type="Proteomes" id="UP000488299">
    <property type="component" value="Unassembled WGS sequence"/>
</dbReference>
<keyword evidence="3 6" id="KW-0949">S-adenosyl-L-methionine</keyword>
<dbReference type="EMBL" id="WELI01000025">
    <property type="protein sequence ID" value="KAB7725304.1"/>
    <property type="molecule type" value="Genomic_DNA"/>
</dbReference>
<dbReference type="PANTHER" id="PTHR10629">
    <property type="entry name" value="CYTOSINE-SPECIFIC METHYLTRANSFERASE"/>
    <property type="match status" value="1"/>
</dbReference>
<comment type="caution">
    <text evidence="9">The sequence shown here is derived from an EMBL/GenBank/DDBJ whole genome shotgun (WGS) entry which is preliminary data.</text>
</comment>
<organism evidence="9 10">
    <name type="scientific">Rudanella paleaurantiibacter</name>
    <dbReference type="NCBI Taxonomy" id="2614655"/>
    <lineage>
        <taxon>Bacteria</taxon>
        <taxon>Pseudomonadati</taxon>
        <taxon>Bacteroidota</taxon>
        <taxon>Cytophagia</taxon>
        <taxon>Cytophagales</taxon>
        <taxon>Cytophagaceae</taxon>
        <taxon>Rudanella</taxon>
    </lineage>
</organism>
<gene>
    <name evidence="9" type="primary">dcm</name>
    <name evidence="9" type="ORF">F5984_26275</name>
</gene>
<evidence type="ECO:0000256" key="4">
    <source>
        <dbReference type="ARBA" id="ARBA00022747"/>
    </source>
</evidence>
<name>A0A7J5TRM4_9BACT</name>
<dbReference type="Gene3D" id="3.90.120.10">
    <property type="entry name" value="DNA Methylase, subunit A, domain 2"/>
    <property type="match status" value="1"/>
</dbReference>
<feature type="active site" evidence="6">
    <location>
        <position position="156"/>
    </location>
</feature>
<dbReference type="Gene3D" id="3.40.50.150">
    <property type="entry name" value="Vaccinia Virus protein VP39"/>
    <property type="match status" value="1"/>
</dbReference>
<keyword evidence="10" id="KW-1185">Reference proteome</keyword>
<comment type="similarity">
    <text evidence="6 7">Belongs to the class I-like SAM-binding methyltransferase superfamily. C5-methyltransferase family.</text>
</comment>
<accession>A0A7J5TRM4</accession>
<dbReference type="GO" id="GO:0044027">
    <property type="term" value="P:negative regulation of gene expression via chromosomal CpG island methylation"/>
    <property type="evidence" value="ECO:0007669"/>
    <property type="project" value="TreeGrafter"/>
</dbReference>
<keyword evidence="4" id="KW-0680">Restriction system</keyword>
<keyword evidence="2 6" id="KW-0808">Transferase</keyword>
<dbReference type="PROSITE" id="PS51679">
    <property type="entry name" value="SAM_MT_C5"/>
    <property type="match status" value="1"/>
</dbReference>
<dbReference type="PRINTS" id="PR00105">
    <property type="entry name" value="C5METTRFRASE"/>
</dbReference>
<proteinExistence type="inferred from homology"/>
<dbReference type="NCBIfam" id="TIGR00675">
    <property type="entry name" value="dcm"/>
    <property type="match status" value="1"/>
</dbReference>
<dbReference type="PROSITE" id="PS00094">
    <property type="entry name" value="C5_MTASE_1"/>
    <property type="match status" value="1"/>
</dbReference>
<comment type="catalytic activity">
    <reaction evidence="5 8">
        <text>a 2'-deoxycytidine in DNA + S-adenosyl-L-methionine = a 5-methyl-2'-deoxycytidine in DNA + S-adenosyl-L-homocysteine + H(+)</text>
        <dbReference type="Rhea" id="RHEA:13681"/>
        <dbReference type="Rhea" id="RHEA-COMP:11369"/>
        <dbReference type="Rhea" id="RHEA-COMP:11370"/>
        <dbReference type="ChEBI" id="CHEBI:15378"/>
        <dbReference type="ChEBI" id="CHEBI:57856"/>
        <dbReference type="ChEBI" id="CHEBI:59789"/>
        <dbReference type="ChEBI" id="CHEBI:85452"/>
        <dbReference type="ChEBI" id="CHEBI:85454"/>
        <dbReference type="EC" id="2.1.1.37"/>
    </reaction>
</comment>
<evidence type="ECO:0000256" key="3">
    <source>
        <dbReference type="ARBA" id="ARBA00022691"/>
    </source>
</evidence>
<evidence type="ECO:0000256" key="8">
    <source>
        <dbReference type="RuleBase" id="RU000417"/>
    </source>
</evidence>
<sequence>MNTIISKKAVERMQTSLFDLVSIVEEAPSKVKKSRLSKGARDATSRYTSLKNQLDADKISNGNWGVVDTTKVSDEPTNATFIDLFSGAGGMSVGVRSAGFKKVASVEIDKDASNTIRKNFPESIHFETPIEELTESVLEEKLGGTKVNVIFGGPPCQGFSVAGLRNPNDPRNKLFREYIRFVKHFQPEFVVMENVPGILTMEGGTVYREIIKQFAEAGYPNMTARILEAATFGVPQLRTRAIFVGNRLGLENPYPKEIFSKESYKSIESAIDDLKLVPRNPAINHEWTKHSEEFEQRIANVPHGGSLYETFRDAFKRQYKGVPSMAVKENHGGCHIHYELNRVLSAREMARLQTFPDDFVFSGTFKRAYWQIGNAVPCLMAKHIALAVKAKLLTYNT</sequence>
<reference evidence="9 10" key="1">
    <citation type="submission" date="2019-10" db="EMBL/GenBank/DDBJ databases">
        <title>Rudanella paleaurantiibacter sp. nov., isolated from sludge.</title>
        <authorList>
            <person name="Xu S.Q."/>
        </authorList>
    </citation>
    <scope>NUCLEOTIDE SEQUENCE [LARGE SCALE GENOMIC DNA]</scope>
    <source>
        <strain evidence="9 10">HX-22-17</strain>
    </source>
</reference>
<evidence type="ECO:0000313" key="9">
    <source>
        <dbReference type="EMBL" id="KAB7725304.1"/>
    </source>
</evidence>
<dbReference type="GO" id="GO:0009307">
    <property type="term" value="P:DNA restriction-modification system"/>
    <property type="evidence" value="ECO:0007669"/>
    <property type="project" value="UniProtKB-KW"/>
</dbReference>
<dbReference type="InterPro" id="IPR029063">
    <property type="entry name" value="SAM-dependent_MTases_sf"/>
</dbReference>
<dbReference type="GO" id="GO:0032259">
    <property type="term" value="P:methylation"/>
    <property type="evidence" value="ECO:0007669"/>
    <property type="project" value="UniProtKB-KW"/>
</dbReference>
<dbReference type="SUPFAM" id="SSF53335">
    <property type="entry name" value="S-adenosyl-L-methionine-dependent methyltransferases"/>
    <property type="match status" value="1"/>
</dbReference>
<dbReference type="AlphaFoldDB" id="A0A7J5TRM4"/>
<evidence type="ECO:0000256" key="1">
    <source>
        <dbReference type="ARBA" id="ARBA00022603"/>
    </source>
</evidence>
<dbReference type="GO" id="GO:0003886">
    <property type="term" value="F:DNA (cytosine-5-)-methyltransferase activity"/>
    <property type="evidence" value="ECO:0007669"/>
    <property type="project" value="UniProtKB-EC"/>
</dbReference>
<dbReference type="InterPro" id="IPR018117">
    <property type="entry name" value="C5_DNA_meth_AS"/>
</dbReference>
<evidence type="ECO:0000256" key="5">
    <source>
        <dbReference type="ARBA" id="ARBA00047422"/>
    </source>
</evidence>
<evidence type="ECO:0000256" key="6">
    <source>
        <dbReference type="PROSITE-ProRule" id="PRU01016"/>
    </source>
</evidence>
<dbReference type="InterPro" id="IPR050390">
    <property type="entry name" value="C5-Methyltransferase"/>
</dbReference>
<dbReference type="Pfam" id="PF00145">
    <property type="entry name" value="DNA_methylase"/>
    <property type="match status" value="1"/>
</dbReference>
<evidence type="ECO:0000256" key="2">
    <source>
        <dbReference type="ARBA" id="ARBA00022679"/>
    </source>
</evidence>
<dbReference type="EC" id="2.1.1.37" evidence="8"/>
<dbReference type="InterPro" id="IPR001525">
    <property type="entry name" value="C5_MeTfrase"/>
</dbReference>
<protein>
    <recommendedName>
        <fullName evidence="8">Cytosine-specific methyltransferase</fullName>
        <ecNumber evidence="8">2.1.1.37</ecNumber>
    </recommendedName>
</protein>
<dbReference type="GO" id="GO:0003677">
    <property type="term" value="F:DNA binding"/>
    <property type="evidence" value="ECO:0007669"/>
    <property type="project" value="TreeGrafter"/>
</dbReference>
<evidence type="ECO:0000313" key="10">
    <source>
        <dbReference type="Proteomes" id="UP000488299"/>
    </source>
</evidence>